<evidence type="ECO:0000256" key="8">
    <source>
        <dbReference type="ARBA" id="ARBA00022982"/>
    </source>
</evidence>
<feature type="transmembrane region" description="Helical" evidence="12">
    <location>
        <begin position="237"/>
        <end position="255"/>
    </location>
</feature>
<dbReference type="InterPro" id="IPR003317">
    <property type="entry name" value="Cyt-d_oxidase_su2"/>
</dbReference>
<dbReference type="GO" id="GO:0009055">
    <property type="term" value="F:electron transfer activity"/>
    <property type="evidence" value="ECO:0007669"/>
    <property type="project" value="TreeGrafter"/>
</dbReference>
<comment type="similarity">
    <text evidence="2">Belongs to the cytochrome ubiquinol oxidase subunit 2 family.</text>
</comment>
<protein>
    <submittedName>
        <fullName evidence="13">Cytochrome bd oxidase, subunit II</fullName>
    </submittedName>
</protein>
<evidence type="ECO:0000256" key="1">
    <source>
        <dbReference type="ARBA" id="ARBA00004651"/>
    </source>
</evidence>
<dbReference type="GO" id="GO:0019646">
    <property type="term" value="P:aerobic electron transport chain"/>
    <property type="evidence" value="ECO:0007669"/>
    <property type="project" value="TreeGrafter"/>
</dbReference>
<keyword evidence="3" id="KW-0813">Transport</keyword>
<evidence type="ECO:0000313" key="13">
    <source>
        <dbReference type="EMBL" id="CAI4031036.1"/>
    </source>
</evidence>
<keyword evidence="6 12" id="KW-0812">Transmembrane</keyword>
<dbReference type="Proteomes" id="UP001179121">
    <property type="component" value="Chromosome"/>
</dbReference>
<dbReference type="AlphaFoldDB" id="A0AA86MY17"/>
<feature type="transmembrane region" description="Helical" evidence="12">
    <location>
        <begin position="262"/>
        <end position="284"/>
    </location>
</feature>
<evidence type="ECO:0000256" key="12">
    <source>
        <dbReference type="SAM" id="Phobius"/>
    </source>
</evidence>
<keyword evidence="5" id="KW-0349">Heme</keyword>
<dbReference type="GO" id="GO:0005886">
    <property type="term" value="C:plasma membrane"/>
    <property type="evidence" value="ECO:0007669"/>
    <property type="project" value="UniProtKB-SubCell"/>
</dbReference>
<reference evidence="13" key="1">
    <citation type="submission" date="2022-10" db="EMBL/GenBank/DDBJ databases">
        <authorList>
            <person name="Koch H."/>
        </authorList>
    </citation>
    <scope>NUCLEOTIDE SEQUENCE</scope>
    <source>
        <strain evidence="13">DNF</strain>
    </source>
</reference>
<evidence type="ECO:0000256" key="11">
    <source>
        <dbReference type="ARBA" id="ARBA00023136"/>
    </source>
</evidence>
<keyword evidence="11 12" id="KW-0472">Membrane</keyword>
<dbReference type="Pfam" id="PF02322">
    <property type="entry name" value="Cyt_bd_oxida_II"/>
    <property type="match status" value="1"/>
</dbReference>
<comment type="subcellular location">
    <subcellularLocation>
        <location evidence="1">Cell membrane</location>
        <topology evidence="1">Multi-pass membrane protein</topology>
    </subcellularLocation>
</comment>
<evidence type="ECO:0000256" key="4">
    <source>
        <dbReference type="ARBA" id="ARBA00022475"/>
    </source>
</evidence>
<feature type="transmembrane region" description="Helical" evidence="12">
    <location>
        <begin position="304"/>
        <end position="330"/>
    </location>
</feature>
<sequence>METLWFVLLAFMLTVYVVLDGFDFGTGIVYLFVARADEERRALLAAIGPVWNGNEVWLIASGGLLFFAFPRAYAAGFSGFYLALIIVLWLFILRGLSLELRSHFDQPLWTGFWDAGFALASLLLAVVFGAALGNLIRGVPLNADGYFFTPFWTDFLPGPEPGILDWFTLLMALTTTAILTLHGANYVVMKTSGETARRASYLARQSGWTVVVLTLVALSVVPFVQPTIHNNYDAHPIGWTFPLLAVGGMGLTIWAGRHGQEVASFGGSSLLIIGLLAATAWGVYPNLLTATGGASVNSLTIDNAAASPHGLTVGLGWFCVGIVLVALYSVSVHRMFWGKVPQRDLASDRR</sequence>
<evidence type="ECO:0000313" key="14">
    <source>
        <dbReference type="Proteomes" id="UP001179121"/>
    </source>
</evidence>
<feature type="transmembrane region" description="Helical" evidence="12">
    <location>
        <begin position="73"/>
        <end position="92"/>
    </location>
</feature>
<accession>A0AA86MY17</accession>
<keyword evidence="8" id="KW-0249">Electron transport</keyword>
<dbReference type="PIRSF" id="PIRSF000267">
    <property type="entry name" value="Cyt_oxidse_sub2"/>
    <property type="match status" value="1"/>
</dbReference>
<keyword evidence="10" id="KW-0408">Iron</keyword>
<evidence type="ECO:0000256" key="6">
    <source>
        <dbReference type="ARBA" id="ARBA00022692"/>
    </source>
</evidence>
<dbReference type="KEGG" id="nti:DNFV4_01468"/>
<dbReference type="EMBL" id="OX365700">
    <property type="protein sequence ID" value="CAI4031036.1"/>
    <property type="molecule type" value="Genomic_DNA"/>
</dbReference>
<feature type="transmembrane region" description="Helical" evidence="12">
    <location>
        <begin position="42"/>
        <end position="67"/>
    </location>
</feature>
<dbReference type="GO" id="GO:0016682">
    <property type="term" value="F:oxidoreductase activity, acting on diphenols and related substances as donors, oxygen as acceptor"/>
    <property type="evidence" value="ECO:0007669"/>
    <property type="project" value="TreeGrafter"/>
</dbReference>
<evidence type="ECO:0000256" key="10">
    <source>
        <dbReference type="ARBA" id="ARBA00023004"/>
    </source>
</evidence>
<feature type="transmembrane region" description="Helical" evidence="12">
    <location>
        <begin position="112"/>
        <end position="136"/>
    </location>
</feature>
<dbReference type="PANTHER" id="PTHR43141:SF5">
    <property type="entry name" value="CYTOCHROME BD-I UBIQUINOL OXIDASE SUBUNIT 2"/>
    <property type="match status" value="1"/>
</dbReference>
<dbReference type="RefSeq" id="WP_289268000.1">
    <property type="nucleotide sequence ID" value="NZ_OX365700.1"/>
</dbReference>
<evidence type="ECO:0000256" key="7">
    <source>
        <dbReference type="ARBA" id="ARBA00022723"/>
    </source>
</evidence>
<dbReference type="GO" id="GO:0046872">
    <property type="term" value="F:metal ion binding"/>
    <property type="evidence" value="ECO:0007669"/>
    <property type="project" value="UniProtKB-KW"/>
</dbReference>
<evidence type="ECO:0000256" key="2">
    <source>
        <dbReference type="ARBA" id="ARBA00007543"/>
    </source>
</evidence>
<feature type="transmembrane region" description="Helical" evidence="12">
    <location>
        <begin position="6"/>
        <end position="33"/>
    </location>
</feature>
<dbReference type="NCBIfam" id="TIGR00203">
    <property type="entry name" value="cydB"/>
    <property type="match status" value="1"/>
</dbReference>
<organism evidence="13 14">
    <name type="scientific">Nitrospira tepida</name>
    <dbReference type="NCBI Taxonomy" id="2973512"/>
    <lineage>
        <taxon>Bacteria</taxon>
        <taxon>Pseudomonadati</taxon>
        <taxon>Nitrospirota</taxon>
        <taxon>Nitrospiria</taxon>
        <taxon>Nitrospirales</taxon>
        <taxon>Nitrospiraceae</taxon>
        <taxon>Nitrospira</taxon>
    </lineage>
</organism>
<dbReference type="PANTHER" id="PTHR43141">
    <property type="entry name" value="CYTOCHROME BD2 SUBUNIT II"/>
    <property type="match status" value="1"/>
</dbReference>
<name>A0AA86MY17_9BACT</name>
<keyword evidence="7" id="KW-0479">Metal-binding</keyword>
<keyword evidence="9 12" id="KW-1133">Transmembrane helix</keyword>
<dbReference type="GO" id="GO:0070069">
    <property type="term" value="C:cytochrome complex"/>
    <property type="evidence" value="ECO:0007669"/>
    <property type="project" value="TreeGrafter"/>
</dbReference>
<keyword evidence="4" id="KW-1003">Cell membrane</keyword>
<keyword evidence="14" id="KW-1185">Reference proteome</keyword>
<evidence type="ECO:0000256" key="9">
    <source>
        <dbReference type="ARBA" id="ARBA00022989"/>
    </source>
</evidence>
<feature type="transmembrane region" description="Helical" evidence="12">
    <location>
        <begin position="208"/>
        <end position="225"/>
    </location>
</feature>
<gene>
    <name evidence="13" type="ORF">DNFV4_01468</name>
</gene>
<proteinExistence type="inferred from homology"/>
<evidence type="ECO:0000256" key="3">
    <source>
        <dbReference type="ARBA" id="ARBA00022448"/>
    </source>
</evidence>
<feature type="transmembrane region" description="Helical" evidence="12">
    <location>
        <begin position="166"/>
        <end position="188"/>
    </location>
</feature>
<evidence type="ECO:0000256" key="5">
    <source>
        <dbReference type="ARBA" id="ARBA00022617"/>
    </source>
</evidence>